<dbReference type="Gene3D" id="3.30.565.60">
    <property type="match status" value="1"/>
</dbReference>
<evidence type="ECO:0000313" key="2">
    <source>
        <dbReference type="EMBL" id="CAL60811.2"/>
    </source>
</evidence>
<dbReference type="InterPro" id="IPR007421">
    <property type="entry name" value="Schlafen_AlbA_2_dom"/>
</dbReference>
<dbReference type="Gene3D" id="3.30.950.30">
    <property type="entry name" value="Schlafen, AAA domain"/>
    <property type="match status" value="1"/>
</dbReference>
<sequence>METIEIVDISEDEAQKIMSLDEGHFCDLKRIDIAPGKLTRTMSAFANAEGGDLYIGIGESDLDRVWLGFPNVEGGNGHIQAFEKLFPIGNNIRLVFLSSRGKDGLVLKAEIKKTRDLVPATDGTVYLRRGAQNLPVSSEEGLVLLKRNKGLTTFENETVNVPAETVTNSSAIIEFMLEVVPSAEPQDWLKKQFAIQNDLPTVGAIILYADEPQAAIPKRCGIKLYRYQTSAEEGSRETLSFDPISIEGHAYVQITDAVRRTTEIIESVRVNTSNGLEKITYPQEALHEIITNGVLHRDYSITDDIHITIFDNRVEVKSPGTLPAHITPQNILMERFARNPMLVRLMNKFPNPPNKDVGEGLNTAFEAMRNMRLKPPFISQDGGYVKVILKHESLATPEELILDFITHNSKITNKQAREICFIGSENQMKRVFQRMMQNKLIELVPNTTRYTAAYQLINTPPSPVVYTAQSRLDI</sequence>
<proteinExistence type="predicted"/>
<organism evidence="2 3">
    <name type="scientific">Herminiimonas arsenicoxydans</name>
    <dbReference type="NCBI Taxonomy" id="204773"/>
    <lineage>
        <taxon>Bacteria</taxon>
        <taxon>Pseudomonadati</taxon>
        <taxon>Pseudomonadota</taxon>
        <taxon>Betaproteobacteria</taxon>
        <taxon>Burkholderiales</taxon>
        <taxon>Oxalobacteraceae</taxon>
        <taxon>Herminiimonas</taxon>
    </lineage>
</organism>
<dbReference type="EMBL" id="CU207211">
    <property type="protein sequence ID" value="CAL60811.2"/>
    <property type="molecule type" value="Genomic_DNA"/>
</dbReference>
<dbReference type="PANTHER" id="PTHR30595">
    <property type="entry name" value="GLPR-RELATED TRANSCRIPTIONAL REPRESSOR"/>
    <property type="match status" value="1"/>
</dbReference>
<protein>
    <recommendedName>
        <fullName evidence="1">Schlafen AlbA-2 domain-containing protein</fullName>
    </recommendedName>
</protein>
<dbReference type="Pfam" id="PF13749">
    <property type="entry name" value="HATPase_c_4"/>
    <property type="match status" value="1"/>
</dbReference>
<dbReference type="HOGENOM" id="CLU_024970_3_1_4"/>
<gene>
    <name evidence="2" type="ordered locus">HEAR0611</name>
</gene>
<dbReference type="Pfam" id="PF04326">
    <property type="entry name" value="SLFN_AlbA_2"/>
    <property type="match status" value="1"/>
</dbReference>
<dbReference type="KEGG" id="har:HEAR0611"/>
<dbReference type="PANTHER" id="PTHR30595:SF6">
    <property type="entry name" value="SCHLAFEN ALBA-2 DOMAIN-CONTAINING PROTEIN"/>
    <property type="match status" value="1"/>
</dbReference>
<reference evidence="2 3" key="1">
    <citation type="journal article" date="2007" name="PLoS Genet.">
        <title>A tale of two oxidation states: bacterial colonization of arsenic-rich environments.</title>
        <authorList>
            <person name="Muller D."/>
            <person name="Medigue C."/>
            <person name="Koechler S."/>
            <person name="Barbe V."/>
            <person name="Barakat M."/>
            <person name="Talla E."/>
            <person name="Bonnefoy V."/>
            <person name="Krin E."/>
            <person name="Arsene-Ploetze F."/>
            <person name="Carapito C."/>
            <person name="Chandler M."/>
            <person name="Cournoyer B."/>
            <person name="Cruveiller S."/>
            <person name="Dossat C."/>
            <person name="Duval S."/>
            <person name="Heymann M."/>
            <person name="Leize E."/>
            <person name="Lieutaud A."/>
            <person name="Lievremont D."/>
            <person name="Makita Y."/>
            <person name="Mangenot S."/>
            <person name="Nitschke W."/>
            <person name="Ortet P."/>
            <person name="Perdrial N."/>
            <person name="Schoepp B."/>
            <person name="Siguier N."/>
            <person name="Simeonova D.D."/>
            <person name="Rouy Z."/>
            <person name="Segurens B."/>
            <person name="Turlin E."/>
            <person name="Vallenet D."/>
            <person name="Van Dorsselaer A."/>
            <person name="Weiss S."/>
            <person name="Weissenbach J."/>
            <person name="Lett M.C."/>
            <person name="Danchin A."/>
            <person name="Bertin P.N."/>
        </authorList>
    </citation>
    <scope>NUCLEOTIDE SEQUENCE [LARGE SCALE GENOMIC DNA]</scope>
    <source>
        <strain evidence="3">ULPAs1</strain>
    </source>
</reference>
<accession>A4G2S4</accession>
<dbReference type="InterPro" id="IPR038475">
    <property type="entry name" value="RecG_C_sf"/>
</dbReference>
<keyword evidence="3" id="KW-1185">Reference proteome</keyword>
<name>A4G2S4_HERAR</name>
<dbReference type="Proteomes" id="UP000006697">
    <property type="component" value="Chromosome"/>
</dbReference>
<dbReference type="AlphaFoldDB" id="A4G2S4"/>
<evidence type="ECO:0000313" key="3">
    <source>
        <dbReference type="Proteomes" id="UP000006697"/>
    </source>
</evidence>
<feature type="domain" description="Schlafen AlbA-2" evidence="1">
    <location>
        <begin position="22"/>
        <end position="136"/>
    </location>
</feature>
<dbReference type="STRING" id="204773.HEAR0611"/>
<dbReference type="eggNOG" id="COG2865">
    <property type="taxonomic scope" value="Bacteria"/>
</dbReference>
<dbReference type="InterPro" id="IPR038461">
    <property type="entry name" value="Schlafen_AlbA_2_dom_sf"/>
</dbReference>
<evidence type="ECO:0000259" key="1">
    <source>
        <dbReference type="Pfam" id="PF04326"/>
    </source>
</evidence>